<dbReference type="RefSeq" id="WP_283885202.1">
    <property type="nucleotide sequence ID" value="NZ_CP126099.1"/>
</dbReference>
<protein>
    <submittedName>
        <fullName evidence="2">Uncharacterized protein</fullName>
    </submittedName>
</protein>
<dbReference type="EMBL" id="CP126099">
    <property type="protein sequence ID" value="WHY30900.1"/>
    <property type="molecule type" value="Genomic_DNA"/>
</dbReference>
<evidence type="ECO:0000313" key="2">
    <source>
        <dbReference type="EMBL" id="WHY30900.1"/>
    </source>
</evidence>
<organism evidence="2 3">
    <name type="scientific">Bacillus wiedmannii</name>
    <dbReference type="NCBI Taxonomy" id="1890302"/>
    <lineage>
        <taxon>Bacteria</taxon>
        <taxon>Bacillati</taxon>
        <taxon>Bacillota</taxon>
        <taxon>Bacilli</taxon>
        <taxon>Bacillales</taxon>
        <taxon>Bacillaceae</taxon>
        <taxon>Bacillus</taxon>
        <taxon>Bacillus cereus group</taxon>
    </lineage>
</organism>
<gene>
    <name evidence="2" type="ORF">QNH45_09000</name>
</gene>
<feature type="transmembrane region" description="Helical" evidence="1">
    <location>
        <begin position="15"/>
        <end position="36"/>
    </location>
</feature>
<sequence>MKEKEVKNTDNKGKIGIILFLVIVPTLIISSLLNYFHVMYIEGTVTDKYIQKVGKSDKFYIVVQQNNGTEKVIENTNSILMMKFNSADIQANVKTGEKYKLTLRGYRVPILSLFPNID</sequence>
<accession>A0AA95LW62</accession>
<name>A0AA95LW62_9BACI</name>
<dbReference type="Proteomes" id="UP001178303">
    <property type="component" value="Chromosome"/>
</dbReference>
<dbReference type="AlphaFoldDB" id="A0AA95LW62"/>
<reference evidence="2" key="1">
    <citation type="submission" date="2023-05" db="EMBL/GenBank/DDBJ databases">
        <title>Comparative genomics of Bacillaceae isolates and their secondary metabolite potential.</title>
        <authorList>
            <person name="Song L."/>
            <person name="Nielsen L.J."/>
            <person name="Mohite O."/>
            <person name="Xu X."/>
            <person name="Weber T."/>
            <person name="Kovacs A.T."/>
        </authorList>
    </citation>
    <scope>NUCLEOTIDE SEQUENCE</scope>
    <source>
        <strain evidence="2">LN15</strain>
    </source>
</reference>
<keyword evidence="1" id="KW-0812">Transmembrane</keyword>
<evidence type="ECO:0000313" key="3">
    <source>
        <dbReference type="Proteomes" id="UP001178303"/>
    </source>
</evidence>
<evidence type="ECO:0000256" key="1">
    <source>
        <dbReference type="SAM" id="Phobius"/>
    </source>
</evidence>
<proteinExistence type="predicted"/>
<keyword evidence="1" id="KW-1133">Transmembrane helix</keyword>
<keyword evidence="1" id="KW-0472">Membrane</keyword>